<evidence type="ECO:0000256" key="1">
    <source>
        <dbReference type="SAM" id="MobiDB-lite"/>
    </source>
</evidence>
<reference evidence="2" key="1">
    <citation type="submission" date="2022-06" db="EMBL/GenBank/DDBJ databases">
        <title>Draft genome sequence of Streptomyces sp. RB6PN25 isolated from peat swamp forest in Thailand.</title>
        <authorList>
            <person name="Duangmal K."/>
            <person name="Klaysubun C."/>
        </authorList>
    </citation>
    <scope>NUCLEOTIDE SEQUENCE</scope>
    <source>
        <strain evidence="2">RB6PN25</strain>
    </source>
</reference>
<protein>
    <submittedName>
        <fullName evidence="2">DUF3052 domain-containing protein</fullName>
    </submittedName>
</protein>
<name>A0ABT1PYI2_9ACTN</name>
<dbReference type="Proteomes" id="UP001057702">
    <property type="component" value="Unassembled WGS sequence"/>
</dbReference>
<dbReference type="InterPro" id="IPR021412">
    <property type="entry name" value="DUF3052"/>
</dbReference>
<organism evidence="2 3">
    <name type="scientific">Streptomyces humicola</name>
    <dbReference type="NCBI Taxonomy" id="2953240"/>
    <lineage>
        <taxon>Bacteria</taxon>
        <taxon>Bacillati</taxon>
        <taxon>Actinomycetota</taxon>
        <taxon>Actinomycetes</taxon>
        <taxon>Kitasatosporales</taxon>
        <taxon>Streptomycetaceae</taxon>
        <taxon>Streptomyces</taxon>
    </lineage>
</organism>
<evidence type="ECO:0000313" key="2">
    <source>
        <dbReference type="EMBL" id="MCQ4082090.1"/>
    </source>
</evidence>
<accession>A0ABT1PYI2</accession>
<gene>
    <name evidence="2" type="ORF">NGB36_16105</name>
</gene>
<keyword evidence="3" id="KW-1185">Reference proteome</keyword>
<proteinExistence type="predicted"/>
<comment type="caution">
    <text evidence="2">The sequence shown here is derived from an EMBL/GenBank/DDBJ whole genome shotgun (WGS) entry which is preliminary data.</text>
</comment>
<feature type="compositionally biased region" description="Basic and acidic residues" evidence="1">
    <location>
        <begin position="1"/>
        <end position="12"/>
    </location>
</feature>
<dbReference type="RefSeq" id="WP_255920995.1">
    <property type="nucleotide sequence ID" value="NZ_JANFNG010000011.1"/>
</dbReference>
<feature type="region of interest" description="Disordered" evidence="1">
    <location>
        <begin position="1"/>
        <end position="23"/>
    </location>
</feature>
<dbReference type="Pfam" id="PF11253">
    <property type="entry name" value="DUF3052"/>
    <property type="match status" value="1"/>
</dbReference>
<dbReference type="EMBL" id="JANFNG010000011">
    <property type="protein sequence ID" value="MCQ4082090.1"/>
    <property type="molecule type" value="Genomic_DNA"/>
</dbReference>
<sequence>MSATADHAEERANPASRLGFQPGQVVQELGYDDDSDQELREAIEALTGTELVDEDYDDVADAVVLWFREDDGDLADALVDATTMIDAGAPIWLMTPKTGRDGYVEPSEIGEAASTAGLAQTSSVNACKDWSGSRLITPKTARAGKR</sequence>
<evidence type="ECO:0000313" key="3">
    <source>
        <dbReference type="Proteomes" id="UP001057702"/>
    </source>
</evidence>